<keyword evidence="4" id="KW-0325">Glycoprotein</keyword>
<evidence type="ECO:0000256" key="3">
    <source>
        <dbReference type="ARBA" id="ARBA00022525"/>
    </source>
</evidence>
<evidence type="ECO:0000256" key="1">
    <source>
        <dbReference type="ARBA" id="ARBA00004613"/>
    </source>
</evidence>
<dbReference type="EMBL" id="OC001659">
    <property type="protein sequence ID" value="CAD7260383.1"/>
    <property type="molecule type" value="Genomic_DNA"/>
</dbReference>
<comment type="similarity">
    <text evidence="2">Belongs to the major royal jelly protein family.</text>
</comment>
<dbReference type="FunFam" id="2.120.10.30:FF:000045">
    <property type="entry name" value="Blast:Protein yellow"/>
    <property type="match status" value="1"/>
</dbReference>
<organism evidence="5">
    <name type="scientific">Timema shepardi</name>
    <name type="common">Walking stick</name>
    <dbReference type="NCBI Taxonomy" id="629360"/>
    <lineage>
        <taxon>Eukaryota</taxon>
        <taxon>Metazoa</taxon>
        <taxon>Ecdysozoa</taxon>
        <taxon>Arthropoda</taxon>
        <taxon>Hexapoda</taxon>
        <taxon>Insecta</taxon>
        <taxon>Pterygota</taxon>
        <taxon>Neoptera</taxon>
        <taxon>Polyneoptera</taxon>
        <taxon>Phasmatodea</taxon>
        <taxon>Timematodea</taxon>
        <taxon>Timematoidea</taxon>
        <taxon>Timematidae</taxon>
        <taxon>Timema</taxon>
    </lineage>
</organism>
<gene>
    <name evidence="5" type="ORF">TSIB3V08_LOCUS4565</name>
</gene>
<dbReference type="GO" id="GO:0005576">
    <property type="term" value="C:extracellular region"/>
    <property type="evidence" value="ECO:0007669"/>
    <property type="project" value="UniProtKB-SubCell"/>
</dbReference>
<proteinExistence type="inferred from homology"/>
<reference evidence="5" key="1">
    <citation type="submission" date="2020-11" db="EMBL/GenBank/DDBJ databases">
        <authorList>
            <person name="Tran Van P."/>
        </authorList>
    </citation>
    <scope>NUCLEOTIDE SEQUENCE</scope>
</reference>
<name>A0A7R9ATY1_TIMSH</name>
<accession>A0A7R9ATY1</accession>
<protein>
    <submittedName>
        <fullName evidence="5">Uncharacterized protein</fullName>
    </submittedName>
</protein>
<comment type="subcellular location">
    <subcellularLocation>
        <location evidence="1">Secreted</location>
    </subcellularLocation>
</comment>
<dbReference type="PANTHER" id="PTHR10009:SF7">
    <property type="entry name" value="GH10609P-RELATED"/>
    <property type="match status" value="1"/>
</dbReference>
<evidence type="ECO:0000256" key="2">
    <source>
        <dbReference type="ARBA" id="ARBA00009127"/>
    </source>
</evidence>
<dbReference type="PANTHER" id="PTHR10009">
    <property type="entry name" value="PROTEIN YELLOW-RELATED"/>
    <property type="match status" value="1"/>
</dbReference>
<dbReference type="InterPro" id="IPR017996">
    <property type="entry name" value="MRJP/yellow-related"/>
</dbReference>
<dbReference type="Pfam" id="PF03022">
    <property type="entry name" value="MRJP"/>
    <property type="match status" value="1"/>
</dbReference>
<keyword evidence="3" id="KW-0964">Secreted</keyword>
<dbReference type="Gene3D" id="2.120.10.30">
    <property type="entry name" value="TolB, C-terminal domain"/>
    <property type="match status" value="1"/>
</dbReference>
<dbReference type="InterPro" id="IPR011042">
    <property type="entry name" value="6-blade_b-propeller_TolB-like"/>
</dbReference>
<evidence type="ECO:0000256" key="4">
    <source>
        <dbReference type="ARBA" id="ARBA00023180"/>
    </source>
</evidence>
<dbReference type="AlphaFoldDB" id="A0A7R9ATY1"/>
<evidence type="ECO:0000313" key="5">
    <source>
        <dbReference type="EMBL" id="CAD7260383.1"/>
    </source>
</evidence>
<sequence>MREYRGGSPINQSQRVSDPAICGRCYELGSVSPHAGRMREAQRCYLPRENTNPSLPSPPLPHGVLSFPSPRRGVDSVTSPTDIVRAAVELNTTSALANYATEAVELNTTSELANYATETGGGFVMSPPEMLVVLLLLHCALGLQKLDLLYQWKGVDFVFPSKTTKEAMLRSGYYIQDNPIPLDVDVWNQGVEKVKLKEVNPHLRGWRVENLLGKTTPSSPDRDSNLDLPVLSSRAQHDKCVSQLSHRDGEEKVFVTLPRFKPGTPATLTTISTKRNGDNMSPLLVPYPDWSWHREGVCDGITSVFRVQVDRCGRLWVIDTGMVDILVKGRQICPHQILVFDIRTSKLVTRYRIPEEDLKSNSVLPTIAVDIRDADGKCRDAFAYVADVTGFGLIVYDARHNRSWRVTSNYFYPYPISGYFDLNGETFDLMDGVLGLGMGPNKGDDTKLYFHSLASVRESWVLTSVLRNSSNFKDGLNVVPRKFHVSEEERSSQTAAIVVDENEVLFFNLLKSNTLDCWNTRKPYTRNNFVELDHDDDLLQFASGMKISKGKDGRQKLWALTCRFQKHMTGTINPREVNYRILSAPVDQLVRGTACEAKSSALTSSGRPGGYRPIVFEQ</sequence>